<comment type="caution">
    <text evidence="1">The sequence shown here is derived from an EMBL/GenBank/DDBJ whole genome shotgun (WGS) entry which is preliminary data.</text>
</comment>
<sequence>MATLDTKKIGAVLKQLENAAKAGLKALNDATDGSYAGSPFEKHPLESIGGISLLLQQLYGQAQKDIIYEGLTEEQIADRKAADRAAELAALQATVQGQLVEILTPVVFAEEEPEPVDEPDANSGGTL</sequence>
<dbReference type="Proteomes" id="UP000249016">
    <property type="component" value="Unassembled WGS sequence"/>
</dbReference>
<evidence type="ECO:0000313" key="1">
    <source>
        <dbReference type="EMBL" id="RAI73294.1"/>
    </source>
</evidence>
<organism evidence="1 2">
    <name type="scientific">Spirosoma telluris</name>
    <dbReference type="NCBI Taxonomy" id="2183553"/>
    <lineage>
        <taxon>Bacteria</taxon>
        <taxon>Pseudomonadati</taxon>
        <taxon>Bacteroidota</taxon>
        <taxon>Cytophagia</taxon>
        <taxon>Cytophagales</taxon>
        <taxon>Cytophagaceae</taxon>
        <taxon>Spirosoma</taxon>
    </lineage>
</organism>
<protein>
    <submittedName>
        <fullName evidence="1">Uncharacterized protein</fullName>
    </submittedName>
</protein>
<evidence type="ECO:0000313" key="2">
    <source>
        <dbReference type="Proteomes" id="UP000249016"/>
    </source>
</evidence>
<keyword evidence="2" id="KW-1185">Reference proteome</keyword>
<dbReference type="AlphaFoldDB" id="A0A327NH79"/>
<name>A0A327NH79_9BACT</name>
<gene>
    <name evidence="1" type="ORF">HMF3257_00560</name>
</gene>
<dbReference type="RefSeq" id="WP_111340176.1">
    <property type="nucleotide sequence ID" value="NZ_QLII01000001.1"/>
</dbReference>
<proteinExistence type="predicted"/>
<dbReference type="EMBL" id="QLII01000001">
    <property type="protein sequence ID" value="RAI73294.1"/>
    <property type="molecule type" value="Genomic_DNA"/>
</dbReference>
<accession>A0A327NH79</accession>
<reference evidence="1 2" key="1">
    <citation type="submission" date="2018-06" db="EMBL/GenBank/DDBJ databases">
        <title>Spirosoma sp. HMF3257 Genome sequencing and assembly.</title>
        <authorList>
            <person name="Kang H."/>
            <person name="Cha I."/>
            <person name="Kim H."/>
            <person name="Kang J."/>
            <person name="Joh K."/>
        </authorList>
    </citation>
    <scope>NUCLEOTIDE SEQUENCE [LARGE SCALE GENOMIC DNA]</scope>
    <source>
        <strain evidence="1 2">HMF3257</strain>
    </source>
</reference>